<dbReference type="GO" id="GO:0000976">
    <property type="term" value="F:transcription cis-regulatory region binding"/>
    <property type="evidence" value="ECO:0007669"/>
    <property type="project" value="TreeGrafter"/>
</dbReference>
<protein>
    <submittedName>
        <fullName evidence="8">Response regulator</fullName>
    </submittedName>
</protein>
<dbReference type="SMART" id="SM00448">
    <property type="entry name" value="REC"/>
    <property type="match status" value="1"/>
</dbReference>
<dbReference type="PANTHER" id="PTHR48111:SF1">
    <property type="entry name" value="TWO-COMPONENT RESPONSE REGULATOR ORR33"/>
    <property type="match status" value="1"/>
</dbReference>
<proteinExistence type="predicted"/>
<evidence type="ECO:0000256" key="4">
    <source>
        <dbReference type="ARBA" id="ARBA00023125"/>
    </source>
</evidence>
<organism evidence="8 9">
    <name type="scientific">Ramlibacter pinisoli</name>
    <dbReference type="NCBI Taxonomy" id="2682844"/>
    <lineage>
        <taxon>Bacteria</taxon>
        <taxon>Pseudomonadati</taxon>
        <taxon>Pseudomonadota</taxon>
        <taxon>Betaproteobacteria</taxon>
        <taxon>Burkholderiales</taxon>
        <taxon>Comamonadaceae</taxon>
        <taxon>Ramlibacter</taxon>
    </lineage>
</organism>
<evidence type="ECO:0000256" key="5">
    <source>
        <dbReference type="ARBA" id="ARBA00023163"/>
    </source>
</evidence>
<keyword evidence="2" id="KW-0902">Two-component regulatory system</keyword>
<reference evidence="8 9" key="1">
    <citation type="submission" date="2019-12" db="EMBL/GenBank/DDBJ databases">
        <authorList>
            <person name="Huq M.A."/>
        </authorList>
    </citation>
    <scope>NUCLEOTIDE SEQUENCE [LARGE SCALE GENOMIC DNA]</scope>
    <source>
        <strain evidence="8 9">MAH-25</strain>
    </source>
</reference>
<dbReference type="InterPro" id="IPR039420">
    <property type="entry name" value="WalR-like"/>
</dbReference>
<dbReference type="Gene3D" id="3.30.70.1230">
    <property type="entry name" value="Nucleotide cyclase"/>
    <property type="match status" value="1"/>
</dbReference>
<keyword evidence="9" id="KW-1185">Reference proteome</keyword>
<evidence type="ECO:0000259" key="7">
    <source>
        <dbReference type="PROSITE" id="PS50110"/>
    </source>
</evidence>
<dbReference type="CDD" id="cd17574">
    <property type="entry name" value="REC_OmpR"/>
    <property type="match status" value="1"/>
</dbReference>
<evidence type="ECO:0000313" key="8">
    <source>
        <dbReference type="EMBL" id="MVQ32167.1"/>
    </source>
</evidence>
<dbReference type="PANTHER" id="PTHR48111">
    <property type="entry name" value="REGULATOR OF RPOS"/>
    <property type="match status" value="1"/>
</dbReference>
<keyword evidence="3" id="KW-0805">Transcription regulation</keyword>
<dbReference type="GO" id="GO:0006355">
    <property type="term" value="P:regulation of DNA-templated transcription"/>
    <property type="evidence" value="ECO:0007669"/>
    <property type="project" value="TreeGrafter"/>
</dbReference>
<dbReference type="Pfam" id="PF00072">
    <property type="entry name" value="Response_reg"/>
    <property type="match status" value="1"/>
</dbReference>
<evidence type="ECO:0000256" key="3">
    <source>
        <dbReference type="ARBA" id="ARBA00023015"/>
    </source>
</evidence>
<feature type="domain" description="Response regulatory" evidence="7">
    <location>
        <begin position="3"/>
        <end position="119"/>
    </location>
</feature>
<dbReference type="InterPro" id="IPR029787">
    <property type="entry name" value="Nucleotide_cyclase"/>
</dbReference>
<dbReference type="InterPro" id="IPR011006">
    <property type="entry name" value="CheY-like_superfamily"/>
</dbReference>
<dbReference type="PROSITE" id="PS50110">
    <property type="entry name" value="RESPONSE_REGULATORY"/>
    <property type="match status" value="1"/>
</dbReference>
<keyword evidence="5" id="KW-0804">Transcription</keyword>
<dbReference type="RefSeq" id="WP_157400150.1">
    <property type="nucleotide sequence ID" value="NZ_WSEL01000009.1"/>
</dbReference>
<keyword evidence="4" id="KW-0238">DNA-binding</keyword>
<dbReference type="AlphaFoldDB" id="A0A6N8IZ98"/>
<gene>
    <name evidence="8" type="ORF">GON04_22120</name>
</gene>
<dbReference type="GO" id="GO:0005829">
    <property type="term" value="C:cytosol"/>
    <property type="evidence" value="ECO:0007669"/>
    <property type="project" value="TreeGrafter"/>
</dbReference>
<dbReference type="GO" id="GO:0000156">
    <property type="term" value="F:phosphorelay response regulator activity"/>
    <property type="evidence" value="ECO:0007669"/>
    <property type="project" value="TreeGrafter"/>
</dbReference>
<dbReference type="EMBL" id="WSEL01000009">
    <property type="protein sequence ID" value="MVQ32167.1"/>
    <property type="molecule type" value="Genomic_DNA"/>
</dbReference>
<evidence type="ECO:0000313" key="9">
    <source>
        <dbReference type="Proteomes" id="UP000469385"/>
    </source>
</evidence>
<evidence type="ECO:0000256" key="2">
    <source>
        <dbReference type="ARBA" id="ARBA00023012"/>
    </source>
</evidence>
<feature type="modified residue" description="4-aspartylphosphate" evidence="6">
    <location>
        <position position="52"/>
    </location>
</feature>
<dbReference type="GO" id="GO:0032993">
    <property type="term" value="C:protein-DNA complex"/>
    <property type="evidence" value="ECO:0007669"/>
    <property type="project" value="TreeGrafter"/>
</dbReference>
<name>A0A6N8IZ98_9BURK</name>
<dbReference type="Proteomes" id="UP000469385">
    <property type="component" value="Unassembled WGS sequence"/>
</dbReference>
<keyword evidence="1 6" id="KW-0597">Phosphoprotein</keyword>
<dbReference type="SUPFAM" id="SSF55073">
    <property type="entry name" value="Nucleotide cyclase"/>
    <property type="match status" value="1"/>
</dbReference>
<dbReference type="InterPro" id="IPR001789">
    <property type="entry name" value="Sig_transdc_resp-reg_receiver"/>
</dbReference>
<dbReference type="SUPFAM" id="SSF52172">
    <property type="entry name" value="CheY-like"/>
    <property type="match status" value="1"/>
</dbReference>
<accession>A0A6N8IZ98</accession>
<sequence length="360" mass="38222">MAAVLLIEDDPHQRAFAALVLAQAGHTVREATDGQQGLQLAREQAPELIVCDVVMPGMNGYQLVAAVRKEPTICTTPVILLTSLAERAQVRVGMNAGADDYLPKPFRPSELVEAAEALLRRRRTQYEAIAGSLMEDMDAALAHQREQLASRYETQLLQELNSKWKVDVEAGQEIVFDNAVVLVADLFSLLERESAGRPDAAELLQRAHQAASDALYLFGAVHVLPHGQAILAVYRADTQGRSSLANPLRSAFGLQTAIANVLAATTGASGAALAIGMDTGPAGLVRLRDPLHGDAGIAPVPGPTIQRAQALQALARAQGWQLAVTAAVAGELPPNLGDPGRTALLSETEGTAVELRRPRS</sequence>
<dbReference type="Gene3D" id="3.40.50.2300">
    <property type="match status" value="1"/>
</dbReference>
<comment type="caution">
    <text evidence="8">The sequence shown here is derived from an EMBL/GenBank/DDBJ whole genome shotgun (WGS) entry which is preliminary data.</text>
</comment>
<evidence type="ECO:0000256" key="6">
    <source>
        <dbReference type="PROSITE-ProRule" id="PRU00169"/>
    </source>
</evidence>
<evidence type="ECO:0000256" key="1">
    <source>
        <dbReference type="ARBA" id="ARBA00022553"/>
    </source>
</evidence>